<feature type="compositionally biased region" description="Polar residues" evidence="1">
    <location>
        <begin position="322"/>
        <end position="339"/>
    </location>
</feature>
<evidence type="ECO:0000313" key="3">
    <source>
        <dbReference type="EMBL" id="CDI51456.1"/>
    </source>
</evidence>
<sequence length="482" mass="53523">MTTGVAKAAFLGLNLVRIISLIVIILVFTTLIMGLVEDIRDYHNDENMDEARTEDCAYVPGTSIPMQTWGIFWVEFHRALLLLGVVALFFSELSWFGINRLENAAQLWFPILSSTRGLAALGCVHVVIATSILSHYLDEFPLVVSWMLFVIGICYLCLGIAFHRHPLKDGRSLFSQKRKRFFKHQSPGHVYRTLAGKKDYGATTSTEKPSLVLRNFLKRKSGTKTRSQAVSINETFPSLETESHRQVLTERARRAEHRRKTSSVAVDMSTLHAADQSSISRDFVWNAATGMVHEMQNNSHQHNTERPREMRNVNLDRRDSDVSASHSCSDTSVASSTQIRIGGYTSKEAALARERARRRRAAANSAANNETSYPPPSKSTGQSAKATSKMKRVKRSSLALVNTARNRLSAGTASALAARKRVSPAYARGIPNSKTHVVIEYIDDEANAPPVPPLPAYHQATKATADEVELPVASRFARNHVV</sequence>
<protein>
    <submittedName>
        <fullName evidence="3">Uncharacterized protein</fullName>
    </submittedName>
</protein>
<evidence type="ECO:0000256" key="1">
    <source>
        <dbReference type="SAM" id="MobiDB-lite"/>
    </source>
</evidence>
<feature type="region of interest" description="Disordered" evidence="1">
    <location>
        <begin position="351"/>
        <end position="394"/>
    </location>
</feature>
<keyword evidence="2" id="KW-1133">Transmembrane helix</keyword>
<feature type="region of interest" description="Disordered" evidence="1">
    <location>
        <begin position="318"/>
        <end position="339"/>
    </location>
</feature>
<feature type="transmembrane region" description="Helical" evidence="2">
    <location>
        <begin position="143"/>
        <end position="162"/>
    </location>
</feature>
<organism evidence="3">
    <name type="scientific">Melanopsichium pennsylvanicum 4</name>
    <dbReference type="NCBI Taxonomy" id="1398559"/>
    <lineage>
        <taxon>Eukaryota</taxon>
        <taxon>Fungi</taxon>
        <taxon>Dikarya</taxon>
        <taxon>Basidiomycota</taxon>
        <taxon>Ustilaginomycotina</taxon>
        <taxon>Ustilaginomycetes</taxon>
        <taxon>Ustilaginales</taxon>
        <taxon>Ustilaginaceae</taxon>
        <taxon>Melanopsichium</taxon>
    </lineage>
</organism>
<keyword evidence="2" id="KW-0812">Transmembrane</keyword>
<dbReference type="AlphaFoldDB" id="A0A077QXT8"/>
<evidence type="ECO:0000256" key="2">
    <source>
        <dbReference type="SAM" id="Phobius"/>
    </source>
</evidence>
<dbReference type="EMBL" id="HG529507">
    <property type="protein sequence ID" value="CDI51456.1"/>
    <property type="molecule type" value="Genomic_DNA"/>
</dbReference>
<accession>A0A077QXT8</accession>
<feature type="transmembrane region" description="Helical" evidence="2">
    <location>
        <begin position="79"/>
        <end position="98"/>
    </location>
</feature>
<feature type="transmembrane region" description="Helical" evidence="2">
    <location>
        <begin position="12"/>
        <end position="36"/>
    </location>
</feature>
<feature type="transmembrane region" description="Helical" evidence="2">
    <location>
        <begin position="118"/>
        <end position="137"/>
    </location>
</feature>
<keyword evidence="2" id="KW-0472">Membrane</keyword>
<name>A0A077QXT8_9BASI</name>
<reference evidence="3" key="1">
    <citation type="journal article" date="2014" name="Genome Biol. Evol.">
        <title>Gene Loss Rather Than Gene Gain Is Associated with a Host Jump from Monocots to Dicots in the Smut Fungus Melanopsichium pennsylvanicum.</title>
        <authorList>
            <person name="Sharma R."/>
            <person name="Mishra B."/>
            <person name="Runge F."/>
            <person name="Thines M."/>
        </authorList>
    </citation>
    <scope>NUCLEOTIDE SEQUENCE</scope>
    <source>
        <strain evidence="3">4</strain>
    </source>
</reference>
<proteinExistence type="predicted"/>